<gene>
    <name evidence="3" type="ordered locus">GNIT_2597</name>
</gene>
<evidence type="ECO:0000259" key="1">
    <source>
        <dbReference type="Pfam" id="PF00534"/>
    </source>
</evidence>
<proteinExistence type="predicted"/>
<sequence>MMTNTYLPHIGGVARSVDAFSRYYRNQGHKVLIIAPEFPQTPENEDNVIRIPAIQHFNGSDFSVVLPVPHFLGNAIEKFEPDIVHSHHPFLIGSTARLVANTYQLPLVFTHHTMYEQYSHYVPGDSKTLKRFVIKLATSYANMCDYVFAPSESIAKILVQREVRTPIDVIPTGVDLAEAEQGDGAGFRAIAGIPKDAFVVGHLGRLAPEKNLDYLCHSVVKFIQKETSAHFLIVGKGPSESAILQIFMQAGLSKRLHKIGFLQQPFTSSAFKAMDVFVFSSQSETQGMVLSESMAAGVPVIALDAPGVRELVEDNKNGRLLPASASSQEFSEALHEFINLPKSTRRDLSRSARQTAENYSLDLSAQKALNIYHQLLGKQYVHRRFEHQTWTEITSLIKAEFEILSGFLKAAVQALKQDNKQ</sequence>
<dbReference type="GO" id="GO:0016757">
    <property type="term" value="F:glycosyltransferase activity"/>
    <property type="evidence" value="ECO:0007669"/>
    <property type="project" value="InterPro"/>
</dbReference>
<dbReference type="InterPro" id="IPR050194">
    <property type="entry name" value="Glycosyltransferase_grp1"/>
</dbReference>
<dbReference type="SUPFAM" id="SSF53756">
    <property type="entry name" value="UDP-Glycosyltransferase/glycogen phosphorylase"/>
    <property type="match status" value="1"/>
</dbReference>
<evidence type="ECO:0000313" key="3">
    <source>
        <dbReference type="EMBL" id="AEP30694.1"/>
    </source>
</evidence>
<dbReference type="InterPro" id="IPR028098">
    <property type="entry name" value="Glyco_trans_4-like_N"/>
</dbReference>
<dbReference type="eggNOG" id="COG0438">
    <property type="taxonomic scope" value="Bacteria"/>
</dbReference>
<feature type="domain" description="Glycosyl transferase family 1" evidence="1">
    <location>
        <begin position="188"/>
        <end position="354"/>
    </location>
</feature>
<protein>
    <submittedName>
        <fullName evidence="3">Glycosyltransferase</fullName>
    </submittedName>
</protein>
<feature type="domain" description="Glycosyltransferase subfamily 4-like N-terminal" evidence="2">
    <location>
        <begin position="10"/>
        <end position="177"/>
    </location>
</feature>
<dbReference type="PANTHER" id="PTHR45947:SF3">
    <property type="entry name" value="SULFOQUINOVOSYL TRANSFERASE SQD2"/>
    <property type="match status" value="1"/>
</dbReference>
<evidence type="ECO:0000313" key="4">
    <source>
        <dbReference type="Proteomes" id="UP000009282"/>
    </source>
</evidence>
<dbReference type="PANTHER" id="PTHR45947">
    <property type="entry name" value="SULFOQUINOVOSYL TRANSFERASE SQD2"/>
    <property type="match status" value="1"/>
</dbReference>
<dbReference type="STRING" id="1085623.GNIT_2597"/>
<dbReference type="AlphaFoldDB" id="G4QI80"/>
<dbReference type="KEGG" id="gni:GNIT_2597"/>
<evidence type="ECO:0000259" key="2">
    <source>
        <dbReference type="Pfam" id="PF13439"/>
    </source>
</evidence>
<dbReference type="HOGENOM" id="CLU_009583_2_0_6"/>
<accession>G4QI80</accession>
<organism evidence="3 4">
    <name type="scientific">Glaciecola nitratireducens (strain JCM 12485 / KCTC 12276 / FR1064)</name>
    <dbReference type="NCBI Taxonomy" id="1085623"/>
    <lineage>
        <taxon>Bacteria</taxon>
        <taxon>Pseudomonadati</taxon>
        <taxon>Pseudomonadota</taxon>
        <taxon>Gammaproteobacteria</taxon>
        <taxon>Alteromonadales</taxon>
        <taxon>Alteromonadaceae</taxon>
        <taxon>Brumicola</taxon>
    </lineage>
</organism>
<dbReference type="Proteomes" id="UP000009282">
    <property type="component" value="Chromosome"/>
</dbReference>
<dbReference type="Pfam" id="PF13439">
    <property type="entry name" value="Glyco_transf_4"/>
    <property type="match status" value="1"/>
</dbReference>
<reference evidence="3 4" key="1">
    <citation type="journal article" date="2011" name="J. Bacteriol.">
        <title>Complete genome sequence of seawater bacterium Glaciecola nitratireducens FR1064T.</title>
        <authorList>
            <person name="Bian F."/>
            <person name="Qin Q.L."/>
            <person name="Xie B.B."/>
            <person name="Shu Y.L."/>
            <person name="Zhang X.Y."/>
            <person name="Yu Y."/>
            <person name="Chen B."/>
            <person name="Chen X.L."/>
            <person name="Zhou B.C."/>
            <person name="Zhang Y.Z."/>
        </authorList>
    </citation>
    <scope>NUCLEOTIDE SEQUENCE [LARGE SCALE GENOMIC DNA]</scope>
    <source>
        <strain evidence="4">JCM 12485 / KCTC 12276 / FR1064</strain>
    </source>
</reference>
<dbReference type="EMBL" id="CP003060">
    <property type="protein sequence ID" value="AEP30694.1"/>
    <property type="molecule type" value="Genomic_DNA"/>
</dbReference>
<dbReference type="InterPro" id="IPR001296">
    <property type="entry name" value="Glyco_trans_1"/>
</dbReference>
<name>G4QI80_GLANF</name>
<keyword evidence="3" id="KW-0808">Transferase</keyword>
<keyword evidence="4" id="KW-1185">Reference proteome</keyword>
<dbReference type="Pfam" id="PF00534">
    <property type="entry name" value="Glycos_transf_1"/>
    <property type="match status" value="1"/>
</dbReference>
<dbReference type="Gene3D" id="3.40.50.2000">
    <property type="entry name" value="Glycogen Phosphorylase B"/>
    <property type="match status" value="2"/>
</dbReference>